<dbReference type="GO" id="GO:0016618">
    <property type="term" value="F:hydroxypyruvate reductase [NAD(P)H] activity"/>
    <property type="evidence" value="ECO:0007669"/>
    <property type="project" value="TreeGrafter"/>
</dbReference>
<proteinExistence type="inferred from homology"/>
<feature type="domain" description="D-isomer specific 2-hydroxyacid dehydrogenase catalytic" evidence="5">
    <location>
        <begin position="44"/>
        <end position="329"/>
    </location>
</feature>
<dbReference type="FunFam" id="3.40.50.720:FF:000213">
    <property type="entry name" value="Putative 2-hydroxyacid dehydrogenase"/>
    <property type="match status" value="1"/>
</dbReference>
<dbReference type="Pfam" id="PF02826">
    <property type="entry name" value="2-Hacid_dh_C"/>
    <property type="match status" value="1"/>
</dbReference>
<dbReference type="InterPro" id="IPR006140">
    <property type="entry name" value="D-isomer_DH_NAD-bd"/>
</dbReference>
<gene>
    <name evidence="7" type="ordered locus">SL003B_0781</name>
</gene>
<protein>
    <submittedName>
        <fullName evidence="7">Putative glycerate dehydrogenase (GyaR-like)</fullName>
    </submittedName>
</protein>
<dbReference type="SUPFAM" id="SSF52283">
    <property type="entry name" value="Formate/glycerate dehydrogenase catalytic domain-like"/>
    <property type="match status" value="1"/>
</dbReference>
<dbReference type="eggNOG" id="COG1052">
    <property type="taxonomic scope" value="Bacteria"/>
</dbReference>
<comment type="similarity">
    <text evidence="4">Belongs to the D-isomer specific 2-hydroxyacid dehydrogenase family.</text>
</comment>
<dbReference type="SUPFAM" id="SSF51735">
    <property type="entry name" value="NAD(P)-binding Rossmann-fold domains"/>
    <property type="match status" value="1"/>
</dbReference>
<evidence type="ECO:0000259" key="5">
    <source>
        <dbReference type="Pfam" id="PF00389"/>
    </source>
</evidence>
<organism evidence="7 8">
    <name type="scientific">Polymorphum gilvum (strain LMG 25793 / CGMCC 1.9160 / SL003B-26A1)</name>
    <dbReference type="NCBI Taxonomy" id="991905"/>
    <lineage>
        <taxon>Bacteria</taxon>
        <taxon>Pseudomonadati</taxon>
        <taxon>Pseudomonadota</taxon>
        <taxon>Alphaproteobacteria</taxon>
        <taxon>Rhodobacterales</taxon>
        <taxon>Paracoccaceae</taxon>
        <taxon>Polymorphum</taxon>
    </lineage>
</organism>
<name>F2IVV4_POLGS</name>
<dbReference type="InterPro" id="IPR050223">
    <property type="entry name" value="D-isomer_2-hydroxyacid_DH"/>
</dbReference>
<keyword evidence="2 4" id="KW-0560">Oxidoreductase</keyword>
<dbReference type="AlphaFoldDB" id="F2IVV4"/>
<dbReference type="Gene3D" id="3.40.50.720">
    <property type="entry name" value="NAD(P)-binding Rossmann-like Domain"/>
    <property type="match status" value="2"/>
</dbReference>
<sequence length="336" mass="36090">MARRTDLFSRAKDPCAMTRPDILMPSPMRDIVTAGLEAAFTVHKTYDAAEPEAAIDAVADRIRGIAVVGRRIDKAMVDRFPNLEIVANFGVGYDNVDAAYCGSKGIVVTNTPDVLTEEVADTAIGLMLMTVRELSAAERWLRAGKWENEGPYPLTRATLRGRTLGILGLGRIGKAIAHRAEAFGMPVHYHGRHRQADVAYTYHDSLVSLAEAVDTLMLVAPGGADTHHMVGERVLKALGPDGILINVGRGTVVSETALVAALRKGTILAAGLDVFENEPHVPQALVDCPNVVLLPHVGSASVHTRNAMGQLVVDNLTAWFRTGKAVTPVPETPQRT</sequence>
<evidence type="ECO:0000256" key="3">
    <source>
        <dbReference type="ARBA" id="ARBA00023027"/>
    </source>
</evidence>
<keyword evidence="1" id="KW-0521">NADP</keyword>
<dbReference type="CDD" id="cd12156">
    <property type="entry name" value="HPPR"/>
    <property type="match status" value="1"/>
</dbReference>
<dbReference type="Proteomes" id="UP000008130">
    <property type="component" value="Chromosome"/>
</dbReference>
<reference evidence="7 8" key="1">
    <citation type="journal article" date="2011" name="J. Bacteriol.">
        <title>Complete genome sequence of Polymorphum gilvum SL003B-26A1T, a crude oil-degrading bacterium from oil-polluted saline soil.</title>
        <authorList>
            <person name="Li S.G."/>
            <person name="Tang Y.Q."/>
            <person name="Nie Y."/>
            <person name="Cai M."/>
            <person name="Wu X.L."/>
        </authorList>
    </citation>
    <scope>NUCLEOTIDE SEQUENCE [LARGE SCALE GENOMIC DNA]</scope>
    <source>
        <strain evidence="8">LMG 25793 / CGMCC 1.9160 / SL003B-26A1</strain>
    </source>
</reference>
<evidence type="ECO:0000313" key="7">
    <source>
        <dbReference type="EMBL" id="ADZ69211.1"/>
    </source>
</evidence>
<accession>F2IVV4</accession>
<evidence type="ECO:0000256" key="2">
    <source>
        <dbReference type="ARBA" id="ARBA00023002"/>
    </source>
</evidence>
<dbReference type="KEGG" id="pgv:SL003B_0781"/>
<dbReference type="HOGENOM" id="CLU_019796_1_2_5"/>
<evidence type="ECO:0000256" key="1">
    <source>
        <dbReference type="ARBA" id="ARBA00022857"/>
    </source>
</evidence>
<dbReference type="Pfam" id="PF00389">
    <property type="entry name" value="2-Hacid_dh"/>
    <property type="match status" value="1"/>
</dbReference>
<evidence type="ECO:0000259" key="6">
    <source>
        <dbReference type="Pfam" id="PF02826"/>
    </source>
</evidence>
<dbReference type="InterPro" id="IPR036291">
    <property type="entry name" value="NAD(P)-bd_dom_sf"/>
</dbReference>
<dbReference type="InterPro" id="IPR006139">
    <property type="entry name" value="D-isomer_2_OHA_DH_cat_dom"/>
</dbReference>
<dbReference type="EMBL" id="CP002568">
    <property type="protein sequence ID" value="ADZ69211.1"/>
    <property type="molecule type" value="Genomic_DNA"/>
</dbReference>
<evidence type="ECO:0000256" key="4">
    <source>
        <dbReference type="RuleBase" id="RU003719"/>
    </source>
</evidence>
<dbReference type="PANTHER" id="PTHR10996:SF178">
    <property type="entry name" value="2-HYDROXYACID DEHYDROGENASE YGL185C-RELATED"/>
    <property type="match status" value="1"/>
</dbReference>
<keyword evidence="8" id="KW-1185">Reference proteome</keyword>
<dbReference type="GO" id="GO:0030267">
    <property type="term" value="F:glyoxylate reductase (NADPH) activity"/>
    <property type="evidence" value="ECO:0007669"/>
    <property type="project" value="TreeGrafter"/>
</dbReference>
<keyword evidence="3" id="KW-0520">NAD</keyword>
<evidence type="ECO:0000313" key="8">
    <source>
        <dbReference type="Proteomes" id="UP000008130"/>
    </source>
</evidence>
<dbReference type="PATRIC" id="fig|991905.3.peg.792"/>
<dbReference type="PANTHER" id="PTHR10996">
    <property type="entry name" value="2-HYDROXYACID DEHYDROGENASE-RELATED"/>
    <property type="match status" value="1"/>
</dbReference>
<dbReference type="STRING" id="991905.SL003B_0781"/>
<dbReference type="GO" id="GO:0005829">
    <property type="term" value="C:cytosol"/>
    <property type="evidence" value="ECO:0007669"/>
    <property type="project" value="TreeGrafter"/>
</dbReference>
<dbReference type="GO" id="GO:0051287">
    <property type="term" value="F:NAD binding"/>
    <property type="evidence" value="ECO:0007669"/>
    <property type="project" value="InterPro"/>
</dbReference>
<feature type="domain" description="D-isomer specific 2-hydroxyacid dehydrogenase NAD-binding" evidence="6">
    <location>
        <begin position="124"/>
        <end position="298"/>
    </location>
</feature>